<evidence type="ECO:0000313" key="2">
    <source>
        <dbReference type="Proteomes" id="UP000828390"/>
    </source>
</evidence>
<dbReference type="AlphaFoldDB" id="A0A9D4RIC5"/>
<name>A0A9D4RIC5_DREPO</name>
<comment type="caution">
    <text evidence="1">The sequence shown here is derived from an EMBL/GenBank/DDBJ whole genome shotgun (WGS) entry which is preliminary data.</text>
</comment>
<sequence>MRAVSPGLLCDGVNRQYISCGLHPGTGVNTLSLPVSGNWELTRSLQVPQHLSLVQTLTRSSQPMADGLSRKHQFLPLDWTLH</sequence>
<keyword evidence="2" id="KW-1185">Reference proteome</keyword>
<dbReference type="EMBL" id="JAIWYP010000002">
    <property type="protein sequence ID" value="KAH3867587.1"/>
    <property type="molecule type" value="Genomic_DNA"/>
</dbReference>
<gene>
    <name evidence="1" type="ORF">DPMN_030719</name>
</gene>
<accession>A0A9D4RIC5</accession>
<evidence type="ECO:0000313" key="1">
    <source>
        <dbReference type="EMBL" id="KAH3867587.1"/>
    </source>
</evidence>
<reference evidence="1" key="1">
    <citation type="journal article" date="2019" name="bioRxiv">
        <title>The Genome of the Zebra Mussel, Dreissena polymorpha: A Resource for Invasive Species Research.</title>
        <authorList>
            <person name="McCartney M.A."/>
            <person name="Auch B."/>
            <person name="Kono T."/>
            <person name="Mallez S."/>
            <person name="Zhang Y."/>
            <person name="Obille A."/>
            <person name="Becker A."/>
            <person name="Abrahante J.E."/>
            <person name="Garbe J."/>
            <person name="Badalamenti J.P."/>
            <person name="Herman A."/>
            <person name="Mangelson H."/>
            <person name="Liachko I."/>
            <person name="Sullivan S."/>
            <person name="Sone E.D."/>
            <person name="Koren S."/>
            <person name="Silverstein K.A.T."/>
            <person name="Beckman K.B."/>
            <person name="Gohl D.M."/>
        </authorList>
    </citation>
    <scope>NUCLEOTIDE SEQUENCE</scope>
    <source>
        <strain evidence="1">Duluth1</strain>
        <tissue evidence="1">Whole animal</tissue>
    </source>
</reference>
<dbReference type="Proteomes" id="UP000828390">
    <property type="component" value="Unassembled WGS sequence"/>
</dbReference>
<organism evidence="1 2">
    <name type="scientific">Dreissena polymorpha</name>
    <name type="common">Zebra mussel</name>
    <name type="synonym">Mytilus polymorpha</name>
    <dbReference type="NCBI Taxonomy" id="45954"/>
    <lineage>
        <taxon>Eukaryota</taxon>
        <taxon>Metazoa</taxon>
        <taxon>Spiralia</taxon>
        <taxon>Lophotrochozoa</taxon>
        <taxon>Mollusca</taxon>
        <taxon>Bivalvia</taxon>
        <taxon>Autobranchia</taxon>
        <taxon>Heteroconchia</taxon>
        <taxon>Euheterodonta</taxon>
        <taxon>Imparidentia</taxon>
        <taxon>Neoheterodontei</taxon>
        <taxon>Myida</taxon>
        <taxon>Dreissenoidea</taxon>
        <taxon>Dreissenidae</taxon>
        <taxon>Dreissena</taxon>
    </lineage>
</organism>
<protein>
    <submittedName>
        <fullName evidence="1">Uncharacterized protein</fullName>
    </submittedName>
</protein>
<proteinExistence type="predicted"/>
<reference evidence="1" key="2">
    <citation type="submission" date="2020-11" db="EMBL/GenBank/DDBJ databases">
        <authorList>
            <person name="McCartney M.A."/>
            <person name="Auch B."/>
            <person name="Kono T."/>
            <person name="Mallez S."/>
            <person name="Becker A."/>
            <person name="Gohl D.M."/>
            <person name="Silverstein K.A.T."/>
            <person name="Koren S."/>
            <person name="Bechman K.B."/>
            <person name="Herman A."/>
            <person name="Abrahante J.E."/>
            <person name="Garbe J."/>
        </authorList>
    </citation>
    <scope>NUCLEOTIDE SEQUENCE</scope>
    <source>
        <strain evidence="1">Duluth1</strain>
        <tissue evidence="1">Whole animal</tissue>
    </source>
</reference>